<keyword evidence="5" id="KW-1185">Reference proteome</keyword>
<evidence type="ECO:0000256" key="3">
    <source>
        <dbReference type="SAM" id="MobiDB-lite"/>
    </source>
</evidence>
<dbReference type="Proteomes" id="UP000479043">
    <property type="component" value="Unassembled WGS sequence"/>
</dbReference>
<proteinExistence type="inferred from homology"/>
<dbReference type="EMBL" id="WWEN01000004">
    <property type="protein sequence ID" value="MYM55761.1"/>
    <property type="molecule type" value="Genomic_DNA"/>
</dbReference>
<dbReference type="Gene3D" id="4.10.520.10">
    <property type="entry name" value="IHF-like DNA-binding proteins"/>
    <property type="match status" value="1"/>
</dbReference>
<dbReference type="GO" id="GO:0030527">
    <property type="term" value="F:structural constituent of chromatin"/>
    <property type="evidence" value="ECO:0007669"/>
    <property type="project" value="InterPro"/>
</dbReference>
<comment type="similarity">
    <text evidence="1">Belongs to the bacterial histone-like protein family.</text>
</comment>
<comment type="caution">
    <text evidence="4">The sequence shown here is derived from an EMBL/GenBank/DDBJ whole genome shotgun (WGS) entry which is preliminary data.</text>
</comment>
<evidence type="ECO:0000256" key="1">
    <source>
        <dbReference type="ARBA" id="ARBA00010529"/>
    </source>
</evidence>
<dbReference type="InterPro" id="IPR000119">
    <property type="entry name" value="Hist_DNA-bd"/>
</dbReference>
<name>A0A6L8LI96_9RHOB</name>
<dbReference type="Pfam" id="PF00216">
    <property type="entry name" value="Bac_DNA_binding"/>
    <property type="match status" value="1"/>
</dbReference>
<dbReference type="AlphaFoldDB" id="A0A6L8LI96"/>
<feature type="region of interest" description="Disordered" evidence="3">
    <location>
        <begin position="1"/>
        <end position="47"/>
    </location>
</feature>
<dbReference type="InterPro" id="IPR010992">
    <property type="entry name" value="IHF-like_DNA-bd_dom_sf"/>
</dbReference>
<accession>A0A6L8LI96</accession>
<protein>
    <submittedName>
        <fullName evidence="4">DNA-binding protein</fullName>
    </submittedName>
</protein>
<organism evidence="4 5">
    <name type="scientific">Thalassovita mangrovi</name>
    <dbReference type="NCBI Taxonomy" id="2692236"/>
    <lineage>
        <taxon>Bacteria</taxon>
        <taxon>Pseudomonadati</taxon>
        <taxon>Pseudomonadota</taxon>
        <taxon>Alphaproteobacteria</taxon>
        <taxon>Rhodobacterales</taxon>
        <taxon>Roseobacteraceae</taxon>
        <taxon>Thalassovita</taxon>
    </lineage>
</organism>
<keyword evidence="2 4" id="KW-0238">DNA-binding</keyword>
<dbReference type="RefSeq" id="WP_160973475.1">
    <property type="nucleotide sequence ID" value="NZ_WWEN01000004.1"/>
</dbReference>
<evidence type="ECO:0000256" key="2">
    <source>
        <dbReference type="ARBA" id="ARBA00023125"/>
    </source>
</evidence>
<evidence type="ECO:0000313" key="5">
    <source>
        <dbReference type="Proteomes" id="UP000479043"/>
    </source>
</evidence>
<dbReference type="SUPFAM" id="SSF47729">
    <property type="entry name" value="IHF-like DNA-binding proteins"/>
    <property type="match status" value="1"/>
</dbReference>
<dbReference type="GO" id="GO:0003677">
    <property type="term" value="F:DNA binding"/>
    <property type="evidence" value="ECO:0007669"/>
    <property type="project" value="UniProtKB-KW"/>
</dbReference>
<evidence type="ECO:0000313" key="4">
    <source>
        <dbReference type="EMBL" id="MYM55761.1"/>
    </source>
</evidence>
<reference evidence="4 5" key="1">
    <citation type="submission" date="2020-01" db="EMBL/GenBank/DDBJ databases">
        <authorList>
            <person name="Chen S."/>
        </authorList>
    </citation>
    <scope>NUCLEOTIDE SEQUENCE [LARGE SCALE GENOMIC DNA]</scope>
    <source>
        <strain evidence="4 5">GS-10</strain>
    </source>
</reference>
<gene>
    <name evidence="4" type="ORF">GR167_10615</name>
</gene>
<sequence length="145" mass="15735">MARATTKSTAAKPRARTTTPKTTTAKTPAVRRASANPAAEAPKHVVISETTPVSDELELRKAELIEMVVERSDVKKRYAKPVVEAALEILAEALADGRELNLKPLGKVKVNRLKQLSNARILTCRVRQTPMGENDANDPLAEAAE</sequence>
<feature type="compositionally biased region" description="Low complexity" evidence="3">
    <location>
        <begin position="1"/>
        <end position="33"/>
    </location>
</feature>